<dbReference type="STRING" id="701521.PECL_451"/>
<keyword evidence="3" id="KW-0408">Iron</keyword>
<keyword evidence="5" id="KW-0511">Multifunctional enzyme</keyword>
<dbReference type="FunFam" id="3.40.50.1970:FF:000002">
    <property type="entry name" value="Aldehyde-alcohol dehydrogenase"/>
    <property type="match status" value="1"/>
</dbReference>
<evidence type="ECO:0000256" key="3">
    <source>
        <dbReference type="ARBA" id="ARBA00023004"/>
    </source>
</evidence>
<dbReference type="Pfam" id="PF00465">
    <property type="entry name" value="Fe-ADH"/>
    <property type="match status" value="1"/>
</dbReference>
<dbReference type="GO" id="GO:0006066">
    <property type="term" value="P:alcohol metabolic process"/>
    <property type="evidence" value="ECO:0007669"/>
    <property type="project" value="InterPro"/>
</dbReference>
<evidence type="ECO:0000256" key="6">
    <source>
        <dbReference type="ARBA" id="ARBA00035641"/>
    </source>
</evidence>
<dbReference type="AlphaFoldDB" id="G8PBK5"/>
<feature type="domain" description="Aldehyde dehydrogenase" evidence="9">
    <location>
        <begin position="5"/>
        <end position="257"/>
    </location>
</feature>
<accession>G8PBK5</accession>
<dbReference type="NCBIfam" id="NF010378">
    <property type="entry name" value="PRK13805.1"/>
    <property type="match status" value="1"/>
</dbReference>
<dbReference type="InterPro" id="IPR016161">
    <property type="entry name" value="Ald_DH/histidinol_DH"/>
</dbReference>
<evidence type="ECO:0000259" key="9">
    <source>
        <dbReference type="Pfam" id="PF00171"/>
    </source>
</evidence>
<evidence type="ECO:0000256" key="2">
    <source>
        <dbReference type="ARBA" id="ARBA00023002"/>
    </source>
</evidence>
<dbReference type="InterPro" id="IPR016162">
    <property type="entry name" value="Ald_DH_N"/>
</dbReference>
<evidence type="ECO:0000256" key="8">
    <source>
        <dbReference type="PIRNR" id="PIRNR000111"/>
    </source>
</evidence>
<name>G8PBK5_PEDCP</name>
<dbReference type="GO" id="GO:0046872">
    <property type="term" value="F:metal ion binding"/>
    <property type="evidence" value="ECO:0007669"/>
    <property type="project" value="InterPro"/>
</dbReference>
<dbReference type="SUPFAM" id="SSF53720">
    <property type="entry name" value="ALDH-like"/>
    <property type="match status" value="1"/>
</dbReference>
<dbReference type="HOGENOM" id="CLU_007207_1_0_9"/>
<sequence length="847" mass="92708">MVSRSHVALDKLESFTQEQVDKICEAVALAGLENHMKLAKMAVEETGRGVVEDKAIKNIYASEYIWNSIRNDKTVGIINDDDEKQIIEIAEPLGVIAGVTPVTNPTSTVVFKTLLALKTRNTIIFGFHPQAQKSCVETGKILEKAAVEAGAPENSIQWIEEPSIEATNALMNNDGVASVLATGGPGMVKAAYSTGKPALGVGPGNGPAYIEKSANIKRSVNDIVLSKTFDNGMVCASENSAVVDAEIYNEVKKEFQALGCYFVKKSEIDALSETVMDPERHTVRGPIAGKSAFTIAKMAGIDVPEDTKVLIAEINGVGVDYPLSGEKLSPVLSMYKVKGHDEAFERCEELLNYGGLGHTAALHTTDDNLITEFGLRMKACRILVNTPSAIGGIGNIYNNMVPSLTLGTGSYGKNSISHNVTDFDLLNIKTIAKRRNNMQWVKLPPKVYFERNSIRYLETMEGIKKAFIVCDPGMMKLGFTDRVVAELNKRVDAPEIEIFSDVEPNPSTNTVYRGVDQMRSFEPDTIIALGGGSAMDAAKGMWLFYEHPEASFMAAKQKYLDIRKRTYKVPTPSKAKYIGIPTTSGTGSEVTPFAVITDSETHVKYPIADYALTPDVAIVDSQFIETVPPRTTALTGLDVICHATESFVSVMATDYTKGWSLQALKLAFKYLKPAYDGDLVARQKMHDASTIAGMAFANAFLGINHSIAHKLGGEFDLPHGLCIAMTYPHVIRYNAKTPRKLAMWPLYEHFTADEDYAEIARYLGLKGRTTEELVESLSQAYIDLAHSMDVNLSLKGNGVTKEHFDKSAQKLAELSYEDQCTPANPKEPLISELKEIIDKEYEGIDVE</sequence>
<dbReference type="Gene3D" id="3.40.309.10">
    <property type="entry name" value="Aldehyde Dehydrogenase, Chain A, domain 2"/>
    <property type="match status" value="1"/>
</dbReference>
<comment type="cofactor">
    <cofactor evidence="1">
        <name>Fe(2+)</name>
        <dbReference type="ChEBI" id="CHEBI:29033"/>
    </cofactor>
</comment>
<dbReference type="Gene3D" id="3.40.605.10">
    <property type="entry name" value="Aldehyde Dehydrogenase, Chain A, domain 1"/>
    <property type="match status" value="1"/>
</dbReference>
<reference evidence="12 13" key="1">
    <citation type="journal article" date="2012" name="J. Bacteriol.">
        <title>Complete Genome Sequence of the Beer Spoilage Organism Pediococcus claussenii ATCC BAA-344T.</title>
        <authorList>
            <person name="Pittet V."/>
            <person name="Abegunde T."/>
            <person name="Marfleet T."/>
            <person name="Haakensen M."/>
            <person name="Morrow K."/>
            <person name="Jayaprakash T."/>
            <person name="Schroeder K."/>
            <person name="Trost B."/>
            <person name="Byrns S."/>
            <person name="Bergsveinson J."/>
            <person name="Kusalik A."/>
            <person name="Ziola B."/>
        </authorList>
    </citation>
    <scope>NUCLEOTIDE SEQUENCE [LARGE SCALE GENOMIC DNA]</scope>
    <source>
        <strain evidence="12 13">ATCC BAA-344</strain>
    </source>
</reference>
<dbReference type="eggNOG" id="COG1012">
    <property type="taxonomic scope" value="Bacteria"/>
</dbReference>
<comment type="similarity">
    <text evidence="7 8">In the C-terminal section; belongs to the iron-containing alcohol dehydrogenase family.</text>
</comment>
<dbReference type="CDD" id="cd07122">
    <property type="entry name" value="ALDH_F20_ACDH"/>
    <property type="match status" value="1"/>
</dbReference>
<protein>
    <recommendedName>
        <fullName evidence="8">Aldehyde-alcohol dehydrogenase</fullName>
    </recommendedName>
</protein>
<evidence type="ECO:0000259" key="10">
    <source>
        <dbReference type="Pfam" id="PF00465"/>
    </source>
</evidence>
<dbReference type="CDD" id="cd08178">
    <property type="entry name" value="AAD_C"/>
    <property type="match status" value="1"/>
</dbReference>
<keyword evidence="13" id="KW-1185">Reference proteome</keyword>
<gene>
    <name evidence="12" type="ordered locus">PECL_451</name>
</gene>
<dbReference type="PANTHER" id="PTHR11496:SF83">
    <property type="entry name" value="HYDROXYACID-OXOACID TRANSHYDROGENASE, MITOCHONDRIAL"/>
    <property type="match status" value="1"/>
</dbReference>
<dbReference type="Gene3D" id="3.40.50.1970">
    <property type="match status" value="1"/>
</dbReference>
<dbReference type="InterPro" id="IPR034789">
    <property type="entry name" value="AAD_C"/>
</dbReference>
<dbReference type="GO" id="GO:0008774">
    <property type="term" value="F:acetaldehyde dehydrogenase (acetylating) activity"/>
    <property type="evidence" value="ECO:0007669"/>
    <property type="project" value="UniProtKB-UniRule"/>
</dbReference>
<dbReference type="InterPro" id="IPR039697">
    <property type="entry name" value="Alcohol_dehydrogenase_Fe"/>
</dbReference>
<dbReference type="InterPro" id="IPR056798">
    <property type="entry name" value="ADH_Fe_C"/>
</dbReference>
<dbReference type="Proteomes" id="UP000005444">
    <property type="component" value="Chromosome"/>
</dbReference>
<dbReference type="FunFam" id="1.20.1090.10:FF:000001">
    <property type="entry name" value="Aldehyde-alcohol dehydrogenase"/>
    <property type="match status" value="1"/>
</dbReference>
<evidence type="ECO:0000256" key="4">
    <source>
        <dbReference type="ARBA" id="ARBA00023027"/>
    </source>
</evidence>
<dbReference type="InterPro" id="IPR015590">
    <property type="entry name" value="Aldehyde_DH_dom"/>
</dbReference>
<dbReference type="SUPFAM" id="SSF56796">
    <property type="entry name" value="Dehydroquinate synthase-like"/>
    <property type="match status" value="1"/>
</dbReference>
<dbReference type="GO" id="GO:0004022">
    <property type="term" value="F:alcohol dehydrogenase (NAD+) activity"/>
    <property type="evidence" value="ECO:0007669"/>
    <property type="project" value="UniProtKB-UniRule"/>
</dbReference>
<feature type="domain" description="Fe-containing alcohol dehydrogenase-like C-terminal" evidence="11">
    <location>
        <begin position="632"/>
        <end position="840"/>
    </location>
</feature>
<dbReference type="PANTHER" id="PTHR11496">
    <property type="entry name" value="ALCOHOL DEHYDROGENASE"/>
    <property type="match status" value="1"/>
</dbReference>
<dbReference type="PIRSF" id="PIRSF000111">
    <property type="entry name" value="ALDH_ADH"/>
    <property type="match status" value="1"/>
</dbReference>
<dbReference type="InterPro" id="IPR012079">
    <property type="entry name" value="Bifunc_Ald-ADH"/>
</dbReference>
<dbReference type="InterPro" id="IPR001670">
    <property type="entry name" value="ADH_Fe/GldA"/>
</dbReference>
<organism evidence="12 13">
    <name type="scientific">Pediococcus claussenii (strain ATCC BAA-344 / DSM 14800 / JCM 18046 / KCTC 3811 / LMG 21948 / P06)</name>
    <dbReference type="NCBI Taxonomy" id="701521"/>
    <lineage>
        <taxon>Bacteria</taxon>
        <taxon>Bacillati</taxon>
        <taxon>Bacillota</taxon>
        <taxon>Bacilli</taxon>
        <taxon>Lactobacillales</taxon>
        <taxon>Lactobacillaceae</taxon>
        <taxon>Pediococcus</taxon>
    </lineage>
</organism>
<dbReference type="eggNOG" id="COG1454">
    <property type="taxonomic scope" value="Bacteria"/>
</dbReference>
<dbReference type="PROSITE" id="PS00913">
    <property type="entry name" value="ADH_IRON_1"/>
    <property type="match status" value="1"/>
</dbReference>
<dbReference type="PATRIC" id="fig|701521.8.peg.426"/>
<evidence type="ECO:0000313" key="13">
    <source>
        <dbReference type="Proteomes" id="UP000005444"/>
    </source>
</evidence>
<dbReference type="EMBL" id="CP003137">
    <property type="protein sequence ID" value="AEV94754.1"/>
    <property type="molecule type" value="Genomic_DNA"/>
</dbReference>
<proteinExistence type="inferred from homology"/>
<dbReference type="Pfam" id="PF00171">
    <property type="entry name" value="Aldedh"/>
    <property type="match status" value="1"/>
</dbReference>
<dbReference type="KEGG" id="pce:PECL_451"/>
<dbReference type="InterPro" id="IPR018211">
    <property type="entry name" value="ADH_Fe_CS"/>
</dbReference>
<evidence type="ECO:0000256" key="7">
    <source>
        <dbReference type="ARBA" id="ARBA00035645"/>
    </source>
</evidence>
<dbReference type="GO" id="GO:0015976">
    <property type="term" value="P:carbon utilization"/>
    <property type="evidence" value="ECO:0007669"/>
    <property type="project" value="InterPro"/>
</dbReference>
<dbReference type="Gene3D" id="1.20.1090.10">
    <property type="entry name" value="Dehydroquinate synthase-like - alpha domain"/>
    <property type="match status" value="1"/>
</dbReference>
<keyword evidence="2 8" id="KW-0560">Oxidoreductase</keyword>
<evidence type="ECO:0000256" key="5">
    <source>
        <dbReference type="ARBA" id="ARBA00023268"/>
    </source>
</evidence>
<dbReference type="InterPro" id="IPR016163">
    <property type="entry name" value="Ald_DH_C"/>
</dbReference>
<feature type="domain" description="Alcohol dehydrogenase iron-type/glycerol dehydrogenase GldA" evidence="10">
    <location>
        <begin position="444"/>
        <end position="620"/>
    </location>
</feature>
<dbReference type="RefSeq" id="WP_014214952.1">
    <property type="nucleotide sequence ID" value="NC_016605.1"/>
</dbReference>
<dbReference type="Pfam" id="PF25137">
    <property type="entry name" value="ADH_Fe_C"/>
    <property type="match status" value="1"/>
</dbReference>
<evidence type="ECO:0000259" key="11">
    <source>
        <dbReference type="Pfam" id="PF25137"/>
    </source>
</evidence>
<keyword evidence="4" id="KW-0520">NAD</keyword>
<evidence type="ECO:0000313" key="12">
    <source>
        <dbReference type="EMBL" id="AEV94754.1"/>
    </source>
</evidence>
<comment type="similarity">
    <text evidence="6 8">In the N-terminal section; belongs to the aldehyde dehydrogenase family.</text>
</comment>
<evidence type="ECO:0000256" key="1">
    <source>
        <dbReference type="ARBA" id="ARBA00001954"/>
    </source>
</evidence>